<dbReference type="Proteomes" id="UP001319827">
    <property type="component" value="Chromosome"/>
</dbReference>
<reference evidence="1 2" key="1">
    <citation type="journal article" date="2016" name="C (Basel)">
        <title>Selective Growth of and Electricity Production by Marine Exoelectrogenic Bacteria in Self-Aggregated Hydrogel of Microbially Reduced Graphene Oxide.</title>
        <authorList>
            <person name="Yoshida N."/>
            <person name="Goto Y."/>
            <person name="Miyata Y."/>
        </authorList>
    </citation>
    <scope>NUCLEOTIDE SEQUENCE [LARGE SCALE GENOMIC DNA]</scope>
    <source>
        <strain evidence="1 2">NIT-T3</strain>
    </source>
</reference>
<organism evidence="1 2">
    <name type="scientific">Desulfuromonas versatilis</name>
    <dbReference type="NCBI Taxonomy" id="2802975"/>
    <lineage>
        <taxon>Bacteria</taxon>
        <taxon>Pseudomonadati</taxon>
        <taxon>Thermodesulfobacteriota</taxon>
        <taxon>Desulfuromonadia</taxon>
        <taxon>Desulfuromonadales</taxon>
        <taxon>Desulfuromonadaceae</taxon>
        <taxon>Desulfuromonas</taxon>
    </lineage>
</organism>
<gene>
    <name evidence="1" type="ORF">DESUT3_27510</name>
</gene>
<sequence>MTRRVVATPLFVRRLKDFLDEYAELGAIRFVERLQASYRTMVENISNHEEIAPARRRSVGGKKITVREYVLDAGARDFLVLYWVPPEPLEPVVLLNIRIGGQNRFRWKEETNQATDPG</sequence>
<accession>A0ABM8HUM9</accession>
<dbReference type="RefSeq" id="WP_221249090.1">
    <property type="nucleotide sequence ID" value="NZ_AP024355.1"/>
</dbReference>
<proteinExistence type="predicted"/>
<name>A0ABM8HUM9_9BACT</name>
<evidence type="ECO:0000313" key="2">
    <source>
        <dbReference type="Proteomes" id="UP001319827"/>
    </source>
</evidence>
<protein>
    <recommendedName>
        <fullName evidence="3">Type II toxin-antitoxin system RelE/ParE family toxin</fullName>
    </recommendedName>
</protein>
<reference evidence="1 2" key="2">
    <citation type="journal article" date="2021" name="Int. J. Syst. Evol. Microbiol.">
        <title>Isolation and Polyphasic Characterization of Desulfuromonas versatilis sp. Nov., an Electrogenic Bacteria Capable of Versatile Metabolism Isolated from a Graphene Oxide-Reducing Enrichment Culture.</title>
        <authorList>
            <person name="Xie L."/>
            <person name="Yoshida N."/>
            <person name="Ishii S."/>
            <person name="Meng L."/>
        </authorList>
    </citation>
    <scope>NUCLEOTIDE SEQUENCE [LARGE SCALE GENOMIC DNA]</scope>
    <source>
        <strain evidence="1 2">NIT-T3</strain>
    </source>
</reference>
<dbReference type="EMBL" id="AP024355">
    <property type="protein sequence ID" value="BCR05682.1"/>
    <property type="molecule type" value="Genomic_DNA"/>
</dbReference>
<evidence type="ECO:0000313" key="1">
    <source>
        <dbReference type="EMBL" id="BCR05682.1"/>
    </source>
</evidence>
<keyword evidence="2" id="KW-1185">Reference proteome</keyword>
<evidence type="ECO:0008006" key="3">
    <source>
        <dbReference type="Google" id="ProtNLM"/>
    </source>
</evidence>